<feature type="region of interest" description="Disordered" evidence="2">
    <location>
        <begin position="322"/>
        <end position="441"/>
    </location>
</feature>
<evidence type="ECO:0000313" key="4">
    <source>
        <dbReference type="EMBL" id="KAK3090436.1"/>
    </source>
</evidence>
<dbReference type="Proteomes" id="UP001186944">
    <property type="component" value="Unassembled WGS sequence"/>
</dbReference>
<evidence type="ECO:0000313" key="5">
    <source>
        <dbReference type="Proteomes" id="UP001186944"/>
    </source>
</evidence>
<dbReference type="AlphaFoldDB" id="A0AA88Y6N5"/>
<sequence>MTETSWSDETYTIRQLAMKDSFPVVVRVTEGYLPMDGNEAEAFSQGDLIKLDFKKTYQKVAARFLDAQSHVDVEGYMHPGGDLMIPLGYKGKIKMFHKKKSYRSVRELLNDFPRFARVEKPIVVRRGANREKIELRHGVIELDREIPGEGLVCRYENKDIVIRIDQEGKFSSVPDNSDYTLIDIIERFPLPQNVQFIDTQFHAKATEDLDEAIENIKKFKGCLKLLRVVHQEVIVGHYKPLVDTEESKSGQFCRRALALLPLDNKVVNEIEVQIPVYSDNDDYEFLVAKNFSEKVDMEEFEGSLYLEFSNVPRIHKFEKQYAPISSSEAAPPRPPKPGQKSHAVTRPKAHTSKPHTDSFAREKTPHPNRGHHRRDPPPPPVPDDDEPTDDYEQIDDVPVTPPLMGKAGKQVKPVPRPAPKPTAVTRPTMHAPKQHPPHDDVVLKGKTQLEATRTNDPENADTGEAIEEFETISEKTEKLGNYLSKVPNAFKSGLKLVHGELIRRMSKTSTTSPNKSTSDKPKHQNEYSGALPSKKQLEKADDSDSEPDECYDYPDLKEMKVYEKTHSKPLKSGRAPLSSPPTPASNAPREKPVKVKPVAQVSPLSSNQDDSNRDISKPFHMMSVEELVQCLKQCSLDSLADRCKAENIDGLFLSEIPISDIEGMLSVSLSRLQIKKVEMIKEGWRPKSDR</sequence>
<dbReference type="Pfam" id="PF12736">
    <property type="entry name" value="CABIT"/>
    <property type="match status" value="1"/>
</dbReference>
<feature type="compositionally biased region" description="Acidic residues" evidence="2">
    <location>
        <begin position="543"/>
        <end position="552"/>
    </location>
</feature>
<dbReference type="InterPro" id="IPR025946">
    <property type="entry name" value="CABIT_dom"/>
</dbReference>
<evidence type="ECO:0000259" key="3">
    <source>
        <dbReference type="Pfam" id="PF12736"/>
    </source>
</evidence>
<keyword evidence="1" id="KW-0597">Phosphoprotein</keyword>
<accession>A0AA88Y6N5</accession>
<keyword evidence="5" id="KW-1185">Reference proteome</keyword>
<dbReference type="PANTHER" id="PTHR14454:SF11">
    <property type="entry name" value="SERRANO, ISOFORM F"/>
    <property type="match status" value="1"/>
</dbReference>
<dbReference type="InterPro" id="IPR052281">
    <property type="entry name" value="GAREM"/>
</dbReference>
<protein>
    <recommendedName>
        <fullName evidence="3">CABIT domain-containing protein</fullName>
    </recommendedName>
</protein>
<feature type="region of interest" description="Disordered" evidence="2">
    <location>
        <begin position="504"/>
        <end position="615"/>
    </location>
</feature>
<organism evidence="4 5">
    <name type="scientific">Pinctada imbricata</name>
    <name type="common">Atlantic pearl-oyster</name>
    <name type="synonym">Pinctada martensii</name>
    <dbReference type="NCBI Taxonomy" id="66713"/>
    <lineage>
        <taxon>Eukaryota</taxon>
        <taxon>Metazoa</taxon>
        <taxon>Spiralia</taxon>
        <taxon>Lophotrochozoa</taxon>
        <taxon>Mollusca</taxon>
        <taxon>Bivalvia</taxon>
        <taxon>Autobranchia</taxon>
        <taxon>Pteriomorphia</taxon>
        <taxon>Pterioida</taxon>
        <taxon>Pterioidea</taxon>
        <taxon>Pteriidae</taxon>
        <taxon>Pinctada</taxon>
    </lineage>
</organism>
<name>A0AA88Y6N5_PINIB</name>
<reference evidence="4" key="1">
    <citation type="submission" date="2019-08" db="EMBL/GenBank/DDBJ databases">
        <title>The improved chromosome-level genome for the pearl oyster Pinctada fucata martensii using PacBio sequencing and Hi-C.</title>
        <authorList>
            <person name="Zheng Z."/>
        </authorList>
    </citation>
    <scope>NUCLEOTIDE SEQUENCE</scope>
    <source>
        <strain evidence="4">ZZ-2019</strain>
        <tissue evidence="4">Adductor muscle</tissue>
    </source>
</reference>
<feature type="compositionally biased region" description="Acidic residues" evidence="2">
    <location>
        <begin position="382"/>
        <end position="395"/>
    </location>
</feature>
<comment type="caution">
    <text evidence="4">The sequence shown here is derived from an EMBL/GenBank/DDBJ whole genome shotgun (WGS) entry which is preliminary data.</text>
</comment>
<proteinExistence type="predicted"/>
<evidence type="ECO:0000256" key="2">
    <source>
        <dbReference type="SAM" id="MobiDB-lite"/>
    </source>
</evidence>
<dbReference type="PANTHER" id="PTHR14454">
    <property type="entry name" value="GRB2-ASSOCIATED AND REGULATOR OF MAPK PROTEIN FAMILY MEMBER"/>
    <property type="match status" value="1"/>
</dbReference>
<feature type="domain" description="CABIT" evidence="3">
    <location>
        <begin position="22"/>
        <end position="236"/>
    </location>
</feature>
<feature type="compositionally biased region" description="Basic and acidic residues" evidence="2">
    <location>
        <begin position="354"/>
        <end position="365"/>
    </location>
</feature>
<evidence type="ECO:0000256" key="1">
    <source>
        <dbReference type="ARBA" id="ARBA00022553"/>
    </source>
</evidence>
<feature type="compositionally biased region" description="Low complexity" evidence="2">
    <location>
        <begin position="507"/>
        <end position="516"/>
    </location>
</feature>
<dbReference type="EMBL" id="VSWD01000010">
    <property type="protein sequence ID" value="KAK3090436.1"/>
    <property type="molecule type" value="Genomic_DNA"/>
</dbReference>
<feature type="compositionally biased region" description="Basic residues" evidence="2">
    <location>
        <begin position="343"/>
        <end position="353"/>
    </location>
</feature>
<gene>
    <name evidence="4" type="ORF">FSP39_011850</name>
</gene>
<feature type="compositionally biased region" description="Basic and acidic residues" evidence="2">
    <location>
        <begin position="554"/>
        <end position="566"/>
    </location>
</feature>